<protein>
    <submittedName>
        <fullName evidence="2">Uncharacterized protein</fullName>
    </submittedName>
</protein>
<evidence type="ECO:0000313" key="2">
    <source>
        <dbReference type="EMBL" id="OGF77311.1"/>
    </source>
</evidence>
<dbReference type="AlphaFoldDB" id="A0A1F5WPX0"/>
<evidence type="ECO:0000313" key="3">
    <source>
        <dbReference type="Proteomes" id="UP000177723"/>
    </source>
</evidence>
<reference evidence="2 3" key="1">
    <citation type="journal article" date="2016" name="Nat. Commun.">
        <title>Thousands of microbial genomes shed light on interconnected biogeochemical processes in an aquifer system.</title>
        <authorList>
            <person name="Anantharaman K."/>
            <person name="Brown C.T."/>
            <person name="Hug L.A."/>
            <person name="Sharon I."/>
            <person name="Castelle C.J."/>
            <person name="Probst A.J."/>
            <person name="Thomas B.C."/>
            <person name="Singh A."/>
            <person name="Wilkins M.J."/>
            <person name="Karaoz U."/>
            <person name="Brodie E.L."/>
            <person name="Williams K.H."/>
            <person name="Hubbard S.S."/>
            <person name="Banfield J.F."/>
        </authorList>
    </citation>
    <scope>NUCLEOTIDE SEQUENCE [LARGE SCALE GENOMIC DNA]</scope>
</reference>
<sequence>MALTKQDLKEALKEVAKKEDLKSLATKEELKGLATKEDLKELARQKEVNVEFVAIGKKLEGLTEAVNKKPDREEFPQLLDRVLEYTALRLEHEHIKKIIREKLGVEI</sequence>
<dbReference type="Proteomes" id="UP000177723">
    <property type="component" value="Unassembled WGS sequence"/>
</dbReference>
<feature type="coiled-coil region" evidence="1">
    <location>
        <begin position="1"/>
        <end position="28"/>
    </location>
</feature>
<organism evidence="2 3">
    <name type="scientific">Candidatus Giovannonibacteria bacterium RIFCSPHIGHO2_12_FULL_43_15</name>
    <dbReference type="NCBI Taxonomy" id="1798341"/>
    <lineage>
        <taxon>Bacteria</taxon>
        <taxon>Candidatus Giovannoniibacteriota</taxon>
    </lineage>
</organism>
<accession>A0A1F5WPX0</accession>
<evidence type="ECO:0000256" key="1">
    <source>
        <dbReference type="SAM" id="Coils"/>
    </source>
</evidence>
<dbReference type="EMBL" id="MFHT01000022">
    <property type="protein sequence ID" value="OGF77311.1"/>
    <property type="molecule type" value="Genomic_DNA"/>
</dbReference>
<comment type="caution">
    <text evidence="2">The sequence shown here is derived from an EMBL/GenBank/DDBJ whole genome shotgun (WGS) entry which is preliminary data.</text>
</comment>
<gene>
    <name evidence="2" type="ORF">A3F23_00460</name>
</gene>
<keyword evidence="1" id="KW-0175">Coiled coil</keyword>
<name>A0A1F5WPX0_9BACT</name>
<proteinExistence type="predicted"/>